<sequence>MMMLRTVVRARKPVAAFRAFSAAPAEEKPDDSALMKEIQETQCARRYDVLPPHASAWENPIVGEVSLPHPKECSVVNFVGEWTKGRKAIIYMPCRNQMQSGDYNTHHWEIRFGTRQTWQNPLMGWTSGADPMDAMVMKFNTKEEAVAFATRQGWSTEVMPVAEKEDFEGKIAYSHNFLPVDVENKLKKYGKKASSHFKHAAGGHSHWVKTLKYNGNGEVVQHGGDKEY</sequence>
<dbReference type="InParanoid" id="T0RJX8"/>
<gene>
    <name evidence="10" type="ORF">SDRG_09866</name>
</gene>
<proteinExistence type="inferred from homology"/>
<name>T0RJX8_SAPDV</name>
<evidence type="ECO:0000256" key="6">
    <source>
        <dbReference type="ARBA" id="ARBA00022982"/>
    </source>
</evidence>
<comment type="function">
    <text evidence="9">Accessory subunit of the mitochondrial membrane respiratory chain NADH dehydrogenase (Complex I), that is believed not to be involved in catalysis. Complex I functions in the transfer of electrons from NADH to the respiratory chain. The immediate electron acceptor for the enzyme is believed to be ubiquinone.</text>
</comment>
<keyword evidence="6 9" id="KW-0249">Electron transport</keyword>
<dbReference type="Proteomes" id="UP000030762">
    <property type="component" value="Unassembled WGS sequence"/>
</dbReference>
<evidence type="ECO:0000313" key="11">
    <source>
        <dbReference type="Proteomes" id="UP000030762"/>
    </source>
</evidence>
<evidence type="ECO:0000256" key="7">
    <source>
        <dbReference type="ARBA" id="ARBA00023128"/>
    </source>
</evidence>
<keyword evidence="7 9" id="KW-0496">Mitochondrion</keyword>
<evidence type="ECO:0000313" key="10">
    <source>
        <dbReference type="EMBL" id="EQC32543.1"/>
    </source>
</evidence>
<dbReference type="GO" id="GO:0022900">
    <property type="term" value="P:electron transport chain"/>
    <property type="evidence" value="ECO:0007669"/>
    <property type="project" value="InterPro"/>
</dbReference>
<keyword evidence="3 9" id="KW-0679">Respiratory chain</keyword>
<dbReference type="OMA" id="PHASAWE"/>
<evidence type="ECO:0000256" key="8">
    <source>
        <dbReference type="ARBA" id="ARBA00023136"/>
    </source>
</evidence>
<evidence type="ECO:0000256" key="2">
    <source>
        <dbReference type="ARBA" id="ARBA00022448"/>
    </source>
</evidence>
<dbReference type="Gene3D" id="3.30.160.190">
    <property type="entry name" value="atu1810 like domain"/>
    <property type="match status" value="1"/>
</dbReference>
<dbReference type="InterPro" id="IPR006885">
    <property type="entry name" value="NADH_UbQ_FeS_4_mit-like"/>
</dbReference>
<dbReference type="GO" id="GO:0005743">
    <property type="term" value="C:mitochondrial inner membrane"/>
    <property type="evidence" value="ECO:0007669"/>
    <property type="project" value="UniProtKB-SubCell"/>
</dbReference>
<dbReference type="PANTHER" id="PTHR12219">
    <property type="entry name" value="NADH-UBIQUINONE OXIDOREDUCTASE"/>
    <property type="match status" value="1"/>
</dbReference>
<keyword evidence="5 9" id="KW-0809">Transit peptide</keyword>
<evidence type="ECO:0000256" key="1">
    <source>
        <dbReference type="ARBA" id="ARBA00005882"/>
    </source>
</evidence>
<dbReference type="AlphaFoldDB" id="T0RJX8"/>
<evidence type="ECO:0000256" key="5">
    <source>
        <dbReference type="ARBA" id="ARBA00022946"/>
    </source>
</evidence>
<dbReference type="OrthoDB" id="3089at2759"/>
<dbReference type="VEuPathDB" id="FungiDB:SDRG_09866"/>
<comment type="similarity">
    <text evidence="1 9">Belongs to the complex I NDUFS4 subunit family.</text>
</comment>
<dbReference type="RefSeq" id="XP_008614044.1">
    <property type="nucleotide sequence ID" value="XM_008615822.1"/>
</dbReference>
<reference evidence="10 11" key="1">
    <citation type="submission" date="2012-04" db="EMBL/GenBank/DDBJ databases">
        <title>The Genome Sequence of Saprolegnia declina VS20.</title>
        <authorList>
            <consortium name="The Broad Institute Genome Sequencing Platform"/>
            <person name="Russ C."/>
            <person name="Nusbaum C."/>
            <person name="Tyler B."/>
            <person name="van West P."/>
            <person name="Dieguez-Uribeondo J."/>
            <person name="de Bruijn I."/>
            <person name="Tripathy S."/>
            <person name="Jiang R."/>
            <person name="Young S.K."/>
            <person name="Zeng Q."/>
            <person name="Gargeya S."/>
            <person name="Fitzgerald M."/>
            <person name="Haas B."/>
            <person name="Abouelleil A."/>
            <person name="Alvarado L."/>
            <person name="Arachchi H.M."/>
            <person name="Berlin A."/>
            <person name="Chapman S.B."/>
            <person name="Goldberg J."/>
            <person name="Griggs A."/>
            <person name="Gujja S."/>
            <person name="Hansen M."/>
            <person name="Howarth C."/>
            <person name="Imamovic A."/>
            <person name="Larimer J."/>
            <person name="McCowen C."/>
            <person name="Montmayeur A."/>
            <person name="Murphy C."/>
            <person name="Neiman D."/>
            <person name="Pearson M."/>
            <person name="Priest M."/>
            <person name="Roberts A."/>
            <person name="Saif S."/>
            <person name="Shea T."/>
            <person name="Sisk P."/>
            <person name="Sykes S."/>
            <person name="Wortman J."/>
            <person name="Nusbaum C."/>
            <person name="Birren B."/>
        </authorList>
    </citation>
    <scope>NUCLEOTIDE SEQUENCE [LARGE SCALE GENOMIC DNA]</scope>
    <source>
        <strain evidence="10 11">VS20</strain>
    </source>
</reference>
<dbReference type="STRING" id="1156394.T0RJX8"/>
<dbReference type="Pfam" id="PF04800">
    <property type="entry name" value="NDUS4"/>
    <property type="match status" value="1"/>
</dbReference>
<dbReference type="EMBL" id="JH767163">
    <property type="protein sequence ID" value="EQC32543.1"/>
    <property type="molecule type" value="Genomic_DNA"/>
</dbReference>
<accession>T0RJX8</accession>
<dbReference type="eggNOG" id="KOG3389">
    <property type="taxonomic scope" value="Eukaryota"/>
</dbReference>
<comment type="subcellular location">
    <subcellularLocation>
        <location evidence="9">Mitochondrion inner membrane</location>
        <topology evidence="9">Peripheral membrane protein</topology>
        <orientation evidence="9">Matrix side</orientation>
    </subcellularLocation>
</comment>
<organism evidence="10 11">
    <name type="scientific">Saprolegnia diclina (strain VS20)</name>
    <dbReference type="NCBI Taxonomy" id="1156394"/>
    <lineage>
        <taxon>Eukaryota</taxon>
        <taxon>Sar</taxon>
        <taxon>Stramenopiles</taxon>
        <taxon>Oomycota</taxon>
        <taxon>Saprolegniomycetes</taxon>
        <taxon>Saprolegniales</taxon>
        <taxon>Saprolegniaceae</taxon>
        <taxon>Saprolegnia</taxon>
    </lineage>
</organism>
<keyword evidence="8 9" id="KW-0472">Membrane</keyword>
<evidence type="ECO:0000256" key="9">
    <source>
        <dbReference type="RuleBase" id="RU367010"/>
    </source>
</evidence>
<dbReference type="PANTHER" id="PTHR12219:SF8">
    <property type="entry name" value="NADH DEHYDROGENASE [UBIQUINONE] IRON-SULFUR PROTEIN 4, MITOCHONDRIAL"/>
    <property type="match status" value="1"/>
</dbReference>
<evidence type="ECO:0000256" key="3">
    <source>
        <dbReference type="ARBA" id="ARBA00022660"/>
    </source>
</evidence>
<dbReference type="GeneID" id="19950593"/>
<evidence type="ECO:0000256" key="4">
    <source>
        <dbReference type="ARBA" id="ARBA00022792"/>
    </source>
</evidence>
<keyword evidence="2 9" id="KW-0813">Transport</keyword>
<keyword evidence="11" id="KW-1185">Reference proteome</keyword>
<dbReference type="InterPro" id="IPR038532">
    <property type="entry name" value="NDUFS4-like_sf"/>
</dbReference>
<protein>
    <recommendedName>
        <fullName evidence="9">NADH dehydrogenase [ubiquinone] iron-sulfur protein 4, mitochondrial</fullName>
    </recommendedName>
</protein>
<keyword evidence="4 9" id="KW-0999">Mitochondrion inner membrane</keyword>